<dbReference type="Pfam" id="PF03239">
    <property type="entry name" value="FTR1"/>
    <property type="match status" value="1"/>
</dbReference>
<evidence type="ECO:0000256" key="6">
    <source>
        <dbReference type="ARBA" id="ARBA00023136"/>
    </source>
</evidence>
<dbReference type="EMBL" id="JADGJW010000644">
    <property type="protein sequence ID" value="KAJ3214163.1"/>
    <property type="molecule type" value="Genomic_DNA"/>
</dbReference>
<protein>
    <submittedName>
        <fullName evidence="8">High-affinity iron permease</fullName>
    </submittedName>
</protein>
<keyword evidence="6 7" id="KW-0472">Membrane</keyword>
<name>A0AAD5TZB9_9FUNG</name>
<comment type="caution">
    <text evidence="8">The sequence shown here is derived from an EMBL/GenBank/DDBJ whole genome shotgun (WGS) entry which is preliminary data.</text>
</comment>
<feature type="transmembrane region" description="Helical" evidence="7">
    <location>
        <begin position="87"/>
        <end position="105"/>
    </location>
</feature>
<dbReference type="GO" id="GO:0015093">
    <property type="term" value="F:ferrous iron transmembrane transporter activity"/>
    <property type="evidence" value="ECO:0007669"/>
    <property type="project" value="TreeGrafter"/>
</dbReference>
<keyword evidence="3" id="KW-0406">Ion transport</keyword>
<reference evidence="8" key="1">
    <citation type="submission" date="2020-05" db="EMBL/GenBank/DDBJ databases">
        <title>Phylogenomic resolution of chytrid fungi.</title>
        <authorList>
            <person name="Stajich J.E."/>
            <person name="Amses K."/>
            <person name="Simmons R."/>
            <person name="Seto K."/>
            <person name="Myers J."/>
            <person name="Bonds A."/>
            <person name="Quandt C.A."/>
            <person name="Barry K."/>
            <person name="Liu P."/>
            <person name="Grigoriev I."/>
            <person name="Longcore J.E."/>
            <person name="James T.Y."/>
        </authorList>
    </citation>
    <scope>NUCLEOTIDE SEQUENCE</scope>
    <source>
        <strain evidence="8">JEL0476</strain>
    </source>
</reference>
<organism evidence="8 9">
    <name type="scientific">Clydaea vesicula</name>
    <dbReference type="NCBI Taxonomy" id="447962"/>
    <lineage>
        <taxon>Eukaryota</taxon>
        <taxon>Fungi</taxon>
        <taxon>Fungi incertae sedis</taxon>
        <taxon>Chytridiomycota</taxon>
        <taxon>Chytridiomycota incertae sedis</taxon>
        <taxon>Chytridiomycetes</taxon>
        <taxon>Lobulomycetales</taxon>
        <taxon>Lobulomycetaceae</taxon>
        <taxon>Clydaea</taxon>
    </lineage>
</organism>
<evidence type="ECO:0000256" key="5">
    <source>
        <dbReference type="ARBA" id="ARBA00022989"/>
    </source>
</evidence>
<dbReference type="InterPro" id="IPR004923">
    <property type="entry name" value="FTR1/Fip1/EfeU"/>
</dbReference>
<evidence type="ECO:0000256" key="7">
    <source>
        <dbReference type="SAM" id="Phobius"/>
    </source>
</evidence>
<comment type="subcellular location">
    <subcellularLocation>
        <location evidence="1">Membrane</location>
        <topology evidence="1">Multi-pass membrane protein</topology>
    </subcellularLocation>
</comment>
<feature type="transmembrane region" description="Helical" evidence="7">
    <location>
        <begin position="197"/>
        <end position="216"/>
    </location>
</feature>
<keyword evidence="4 7" id="KW-0812">Transmembrane</keyword>
<feature type="transmembrane region" description="Helical" evidence="7">
    <location>
        <begin position="282"/>
        <end position="302"/>
    </location>
</feature>
<proteinExistence type="inferred from homology"/>
<keyword evidence="3" id="KW-0813">Transport</keyword>
<comment type="similarity">
    <text evidence="2">Belongs to the oxidase-dependent Fe transporter (OFeT) (TC 9.A.10.1) family.</text>
</comment>
<sequence length="324" mass="36449">MSAVDLYFNPAAFFIIFREALEAAIILAVLLQYINFSIRDTGFAKKLKRSVWLGTGTALLLSIILGVIFTVIFYVLRNDVFAEGEQLFEGVMFTITCIILTWLAFQMLRTNDMKEKWEKKIDVAIRENKMGNIGRGMFFLAFTIVFREGVESVVFIAGVGSDQPTGLILPGILGILAGCLIGYLVHRGSKFLRIGLFFKLTAVFLLFIAAGALSIAGHEFEEYHFEQQIKNAPVGTDTSTYPETTPELWDASGCCSHKTNYFFQILRVFTGYTASPTVVTTVLYFGYWFVVLLAFIIYKFLFAKKMKTQKSSDTLKDKDNEVSV</sequence>
<evidence type="ECO:0000256" key="3">
    <source>
        <dbReference type="ARBA" id="ARBA00022496"/>
    </source>
</evidence>
<feature type="transmembrane region" description="Helical" evidence="7">
    <location>
        <begin position="51"/>
        <end position="75"/>
    </location>
</feature>
<dbReference type="PANTHER" id="PTHR31632:SF2">
    <property type="entry name" value="PLASMA MEMBRANE IRON PERMEASE"/>
    <property type="match status" value="1"/>
</dbReference>
<dbReference type="Proteomes" id="UP001211065">
    <property type="component" value="Unassembled WGS sequence"/>
</dbReference>
<keyword evidence="3" id="KW-0410">Iron transport</keyword>
<accession>A0AAD5TZB9</accession>
<feature type="transmembrane region" description="Helical" evidence="7">
    <location>
        <begin position="166"/>
        <end position="185"/>
    </location>
</feature>
<evidence type="ECO:0000313" key="9">
    <source>
        <dbReference type="Proteomes" id="UP001211065"/>
    </source>
</evidence>
<gene>
    <name evidence="8" type="primary">FTR1</name>
    <name evidence="8" type="ORF">HK099_006999</name>
</gene>
<feature type="transmembrane region" description="Helical" evidence="7">
    <location>
        <begin position="136"/>
        <end position="160"/>
    </location>
</feature>
<keyword evidence="5 7" id="KW-1133">Transmembrane helix</keyword>
<keyword evidence="3" id="KW-0408">Iron</keyword>
<evidence type="ECO:0000256" key="2">
    <source>
        <dbReference type="ARBA" id="ARBA00008333"/>
    </source>
</evidence>
<dbReference type="GO" id="GO:0033573">
    <property type="term" value="C:high-affinity iron permease complex"/>
    <property type="evidence" value="ECO:0007669"/>
    <property type="project" value="InterPro"/>
</dbReference>
<evidence type="ECO:0000313" key="8">
    <source>
        <dbReference type="EMBL" id="KAJ3214163.1"/>
    </source>
</evidence>
<feature type="transmembrane region" description="Helical" evidence="7">
    <location>
        <begin position="12"/>
        <end position="31"/>
    </location>
</feature>
<dbReference type="AlphaFoldDB" id="A0AAD5TZB9"/>
<dbReference type="PANTHER" id="PTHR31632">
    <property type="entry name" value="IRON TRANSPORTER FTH1"/>
    <property type="match status" value="1"/>
</dbReference>
<evidence type="ECO:0000256" key="4">
    <source>
        <dbReference type="ARBA" id="ARBA00022692"/>
    </source>
</evidence>
<evidence type="ECO:0000256" key="1">
    <source>
        <dbReference type="ARBA" id="ARBA00004141"/>
    </source>
</evidence>
<keyword evidence="9" id="KW-1185">Reference proteome</keyword>